<dbReference type="EMBL" id="JAUSTO010000004">
    <property type="protein sequence ID" value="MDQ0152109.1"/>
    <property type="molecule type" value="Genomic_DNA"/>
</dbReference>
<keyword evidence="6" id="KW-0472">Membrane</keyword>
<evidence type="ECO:0000256" key="6">
    <source>
        <dbReference type="SAM" id="Phobius"/>
    </source>
</evidence>
<dbReference type="SUPFAM" id="SSF55874">
    <property type="entry name" value="ATPase domain of HSP90 chaperone/DNA topoisomerase II/histidine kinase"/>
    <property type="match status" value="1"/>
</dbReference>
<evidence type="ECO:0000313" key="9">
    <source>
        <dbReference type="Proteomes" id="UP001241537"/>
    </source>
</evidence>
<protein>
    <submittedName>
        <fullName evidence="8">Two-component system sensor histidine kinase YesM</fullName>
        <ecNumber evidence="8">2.7.13.3</ecNumber>
    </submittedName>
</protein>
<name>A0AAE4AKE0_9FIRM</name>
<dbReference type="InterPro" id="IPR050640">
    <property type="entry name" value="Bact_2-comp_sensor_kinase"/>
</dbReference>
<evidence type="ECO:0000259" key="7">
    <source>
        <dbReference type="PROSITE" id="PS50885"/>
    </source>
</evidence>
<dbReference type="GO" id="GO:0016020">
    <property type="term" value="C:membrane"/>
    <property type="evidence" value="ECO:0007669"/>
    <property type="project" value="UniProtKB-SubCell"/>
</dbReference>
<dbReference type="AlphaFoldDB" id="A0AAE4AKE0"/>
<dbReference type="Gene3D" id="3.30.565.10">
    <property type="entry name" value="Histidine kinase-like ATPase, C-terminal domain"/>
    <property type="match status" value="1"/>
</dbReference>
<evidence type="ECO:0000256" key="2">
    <source>
        <dbReference type="ARBA" id="ARBA00022553"/>
    </source>
</evidence>
<feature type="transmembrane region" description="Helical" evidence="6">
    <location>
        <begin position="277"/>
        <end position="301"/>
    </location>
</feature>
<reference evidence="8" key="1">
    <citation type="submission" date="2023-07" db="EMBL/GenBank/DDBJ databases">
        <title>Genomic Encyclopedia of Type Strains, Phase IV (KMG-IV): sequencing the most valuable type-strain genomes for metagenomic binning, comparative biology and taxonomic classification.</title>
        <authorList>
            <person name="Goeker M."/>
        </authorList>
    </citation>
    <scope>NUCLEOTIDE SEQUENCE</scope>
    <source>
        <strain evidence="8">DSM 19659</strain>
    </source>
</reference>
<dbReference type="SMART" id="SM00387">
    <property type="entry name" value="HATPase_c"/>
    <property type="match status" value="1"/>
</dbReference>
<dbReference type="Proteomes" id="UP001241537">
    <property type="component" value="Unassembled WGS sequence"/>
</dbReference>
<dbReference type="RefSeq" id="WP_307253435.1">
    <property type="nucleotide sequence ID" value="NZ_JAUSTO010000004.1"/>
</dbReference>
<dbReference type="PROSITE" id="PS50885">
    <property type="entry name" value="HAMP"/>
    <property type="match status" value="1"/>
</dbReference>
<dbReference type="Pfam" id="PF06580">
    <property type="entry name" value="His_kinase"/>
    <property type="match status" value="1"/>
</dbReference>
<sequence>MKTRFRASFRLRLFAAMLCVSLIPLSLALIVMSGAFRSRQRLQSEQEAARELQGIVERLNTVHEGFSEAAELLASSSLVREALGGEAVSTTAVNATLYSATENLRKAAYFELCDSEGRRRFSTLNRPGREPLSVDWGVLKEAGLQEGLVYSTTEDSADSSVPLMRGALALRKEDSGEILGYVVMEQYREHFQELLEGSYGAQNALLLLSSYWRPVYCADPTLLLGPAQRLREHLLSDGQLPRGGEDSEVIYSVSPQTASGLYAVLRRPNVFTRGTDILLLSIAVLSILLGFLVSLIMSYHLSRQLVRPIDRLHSAMREVTLDRLDTRVEEGEDELGELAGRFNLMIQALRENREALFQNQARLVQNQRELNEAEIRMLQAQLNPHFLCNTLDTMKWMGKIHRIPQIALMSTDLADILRFAISPEEFVSLKREAEVLERYLEIQQIRHSGKLSFALDIPPELEPLPVPKMLLQPLVENAILHGLDGISEGAVSVRARKMTAEAAVELCMAENITKSAATFCADGTDRIEESGREILCITVEDNGCGLPEELCGPYRAPEGEAARHHLGLYNVDTILKKHYGERYGLWLRNRSGKPGAVVIALLPLGSREEVRQDAQGTDC</sequence>
<keyword evidence="6" id="KW-0812">Transmembrane</keyword>
<dbReference type="InterPro" id="IPR036890">
    <property type="entry name" value="HATPase_C_sf"/>
</dbReference>
<dbReference type="SMART" id="SM00304">
    <property type="entry name" value="HAMP"/>
    <property type="match status" value="1"/>
</dbReference>
<comment type="caution">
    <text evidence="8">The sequence shown here is derived from an EMBL/GenBank/DDBJ whole genome shotgun (WGS) entry which is preliminary data.</text>
</comment>
<evidence type="ECO:0000313" key="8">
    <source>
        <dbReference type="EMBL" id="MDQ0152109.1"/>
    </source>
</evidence>
<dbReference type="PANTHER" id="PTHR34220:SF7">
    <property type="entry name" value="SENSOR HISTIDINE KINASE YPDA"/>
    <property type="match status" value="1"/>
</dbReference>
<evidence type="ECO:0000256" key="1">
    <source>
        <dbReference type="ARBA" id="ARBA00004370"/>
    </source>
</evidence>
<proteinExistence type="predicted"/>
<accession>A0AAE4AKE0</accession>
<keyword evidence="4 8" id="KW-0418">Kinase</keyword>
<dbReference type="GO" id="GO:0000155">
    <property type="term" value="F:phosphorelay sensor kinase activity"/>
    <property type="evidence" value="ECO:0007669"/>
    <property type="project" value="InterPro"/>
</dbReference>
<feature type="domain" description="HAMP" evidence="7">
    <location>
        <begin position="303"/>
        <end position="354"/>
    </location>
</feature>
<evidence type="ECO:0000256" key="4">
    <source>
        <dbReference type="ARBA" id="ARBA00022777"/>
    </source>
</evidence>
<dbReference type="Pfam" id="PF00672">
    <property type="entry name" value="HAMP"/>
    <property type="match status" value="1"/>
</dbReference>
<dbReference type="EC" id="2.7.13.3" evidence="8"/>
<dbReference type="InterPro" id="IPR003660">
    <property type="entry name" value="HAMP_dom"/>
</dbReference>
<evidence type="ECO:0000256" key="5">
    <source>
        <dbReference type="SAM" id="Coils"/>
    </source>
</evidence>
<keyword evidence="5" id="KW-0175">Coiled coil</keyword>
<evidence type="ECO:0000256" key="3">
    <source>
        <dbReference type="ARBA" id="ARBA00022679"/>
    </source>
</evidence>
<dbReference type="InterPro" id="IPR010559">
    <property type="entry name" value="Sig_transdc_His_kin_internal"/>
</dbReference>
<keyword evidence="3 8" id="KW-0808">Transferase</keyword>
<feature type="coiled-coil region" evidence="5">
    <location>
        <begin position="321"/>
        <end position="383"/>
    </location>
</feature>
<keyword evidence="6" id="KW-1133">Transmembrane helix</keyword>
<keyword evidence="2" id="KW-0597">Phosphoprotein</keyword>
<dbReference type="Pfam" id="PF02518">
    <property type="entry name" value="HATPase_c"/>
    <property type="match status" value="1"/>
</dbReference>
<dbReference type="SUPFAM" id="SSF158472">
    <property type="entry name" value="HAMP domain-like"/>
    <property type="match status" value="1"/>
</dbReference>
<dbReference type="PANTHER" id="PTHR34220">
    <property type="entry name" value="SENSOR HISTIDINE KINASE YPDA"/>
    <property type="match status" value="1"/>
</dbReference>
<gene>
    <name evidence="8" type="ORF">J2S20_000794</name>
</gene>
<dbReference type="Gene3D" id="6.10.340.10">
    <property type="match status" value="1"/>
</dbReference>
<keyword evidence="9" id="KW-1185">Reference proteome</keyword>
<comment type="subcellular location">
    <subcellularLocation>
        <location evidence="1">Membrane</location>
    </subcellularLocation>
</comment>
<organism evidence="8 9">
    <name type="scientific">Moryella indoligenes</name>
    <dbReference type="NCBI Taxonomy" id="371674"/>
    <lineage>
        <taxon>Bacteria</taxon>
        <taxon>Bacillati</taxon>
        <taxon>Bacillota</taxon>
        <taxon>Clostridia</taxon>
        <taxon>Lachnospirales</taxon>
        <taxon>Lachnospiraceae</taxon>
        <taxon>Moryella</taxon>
    </lineage>
</organism>
<dbReference type="InterPro" id="IPR003594">
    <property type="entry name" value="HATPase_dom"/>
</dbReference>